<dbReference type="PANTHER" id="PTHR34138">
    <property type="entry name" value="CELL SHAPE-DETERMINING PROTEIN MREC"/>
    <property type="match status" value="1"/>
</dbReference>
<evidence type="ECO:0000259" key="7">
    <source>
        <dbReference type="Pfam" id="PF04085"/>
    </source>
</evidence>
<evidence type="ECO:0000313" key="8">
    <source>
        <dbReference type="EMBL" id="QNN60484.1"/>
    </source>
</evidence>
<dbReference type="NCBIfam" id="TIGR00219">
    <property type="entry name" value="mreC"/>
    <property type="match status" value="1"/>
</dbReference>
<protein>
    <recommendedName>
        <fullName evidence="2 5">Cell shape-determining protein MreC</fullName>
    </recommendedName>
    <alternativeName>
        <fullName evidence="4 5">Cell shape protein MreC</fullName>
    </alternativeName>
</protein>
<dbReference type="InterPro" id="IPR055342">
    <property type="entry name" value="MreC_beta-barrel_core"/>
</dbReference>
<dbReference type="AlphaFoldDB" id="A0A7G9RY09"/>
<accession>A0A7G9RY09</accession>
<dbReference type="Gene3D" id="2.40.10.340">
    <property type="entry name" value="Rod shape-determining protein MreC, domain 1"/>
    <property type="match status" value="1"/>
</dbReference>
<dbReference type="EMBL" id="CP060715">
    <property type="protein sequence ID" value="QNN60484.1"/>
    <property type="molecule type" value="Genomic_DNA"/>
</dbReference>
<dbReference type="GO" id="GO:0008360">
    <property type="term" value="P:regulation of cell shape"/>
    <property type="evidence" value="ECO:0007669"/>
    <property type="project" value="UniProtKB-KW"/>
</dbReference>
<dbReference type="InterPro" id="IPR042175">
    <property type="entry name" value="Cell/Rod_MreC_2"/>
</dbReference>
<comment type="function">
    <text evidence="5">Involved in formation and maintenance of cell shape.</text>
</comment>
<evidence type="ECO:0000256" key="3">
    <source>
        <dbReference type="ARBA" id="ARBA00022960"/>
    </source>
</evidence>
<keyword evidence="6" id="KW-0175">Coiled coil</keyword>
<dbReference type="PANTHER" id="PTHR34138:SF1">
    <property type="entry name" value="CELL SHAPE-DETERMINING PROTEIN MREC"/>
    <property type="match status" value="1"/>
</dbReference>
<dbReference type="Proteomes" id="UP000515928">
    <property type="component" value="Chromosome"/>
</dbReference>
<keyword evidence="3 5" id="KW-0133">Cell shape</keyword>
<evidence type="ECO:0000256" key="4">
    <source>
        <dbReference type="ARBA" id="ARBA00032089"/>
    </source>
</evidence>
<dbReference type="InterPro" id="IPR007221">
    <property type="entry name" value="MreC"/>
</dbReference>
<evidence type="ECO:0000256" key="6">
    <source>
        <dbReference type="SAM" id="Coils"/>
    </source>
</evidence>
<dbReference type="GO" id="GO:0005886">
    <property type="term" value="C:plasma membrane"/>
    <property type="evidence" value="ECO:0007669"/>
    <property type="project" value="TreeGrafter"/>
</dbReference>
<comment type="similarity">
    <text evidence="1 5">Belongs to the MreC family.</text>
</comment>
<reference evidence="8 9" key="1">
    <citation type="submission" date="2020-08" db="EMBL/GenBank/DDBJ databases">
        <title>Genome sequence of Erysipelothrix inopinata DSM 15511T.</title>
        <authorList>
            <person name="Hyun D.-W."/>
            <person name="Bae J.-W."/>
        </authorList>
    </citation>
    <scope>NUCLEOTIDE SEQUENCE [LARGE SCALE GENOMIC DNA]</scope>
    <source>
        <strain evidence="8 9">DSM 15511</strain>
    </source>
</reference>
<organism evidence="8 9">
    <name type="scientific">Erysipelothrix inopinata</name>
    <dbReference type="NCBI Taxonomy" id="225084"/>
    <lineage>
        <taxon>Bacteria</taxon>
        <taxon>Bacillati</taxon>
        <taxon>Bacillota</taxon>
        <taxon>Erysipelotrichia</taxon>
        <taxon>Erysipelotrichales</taxon>
        <taxon>Erysipelotrichaceae</taxon>
        <taxon>Erysipelothrix</taxon>
    </lineage>
</organism>
<dbReference type="RefSeq" id="WP_187533613.1">
    <property type="nucleotide sequence ID" value="NZ_CBCSHU010000004.1"/>
</dbReference>
<dbReference type="PIRSF" id="PIRSF038471">
    <property type="entry name" value="MreC"/>
    <property type="match status" value="1"/>
</dbReference>
<name>A0A7G9RY09_9FIRM</name>
<gene>
    <name evidence="8" type="primary">mreC</name>
    <name evidence="8" type="ORF">H9L01_08930</name>
</gene>
<sequence length="279" mass="30788">MKRKNVFKRVVLFFIAFSVVSLIGMGFIKNNAYYQSADRSFFSFVSMIRYGIFDKPIKTVGNVSNDVATMWDVRYENDQLRSQLDAVNHWQAQLNELQHEVNELKELNNLKTIHSEYTLINATVMNRSSETWDSAVTIDRGSDDGIEVGDGVVTPKGIVGRVIKVDAKTSVVSLIVANDDYSQMSVKIQEPSGSFVQGILKSYNKDTNLFTISLLQTNISITPDMVISTSGLGGVYPAGLFVGNVDSVKEVADGAGITVYAKSLVDFNALNYVSVVKKP</sequence>
<evidence type="ECO:0000256" key="1">
    <source>
        <dbReference type="ARBA" id="ARBA00009369"/>
    </source>
</evidence>
<dbReference type="Gene3D" id="2.40.10.350">
    <property type="entry name" value="Rod shape-determining protein MreC, domain 2"/>
    <property type="match status" value="1"/>
</dbReference>
<keyword evidence="9" id="KW-1185">Reference proteome</keyword>
<evidence type="ECO:0000256" key="2">
    <source>
        <dbReference type="ARBA" id="ARBA00013855"/>
    </source>
</evidence>
<feature type="coiled-coil region" evidence="6">
    <location>
        <begin position="80"/>
        <end position="107"/>
    </location>
</feature>
<dbReference type="Pfam" id="PF04085">
    <property type="entry name" value="MreC"/>
    <property type="match status" value="1"/>
</dbReference>
<evidence type="ECO:0000313" key="9">
    <source>
        <dbReference type="Proteomes" id="UP000515928"/>
    </source>
</evidence>
<dbReference type="KEGG" id="eio:H9L01_08930"/>
<proteinExistence type="inferred from homology"/>
<feature type="domain" description="Rod shape-determining protein MreC beta-barrel core" evidence="7">
    <location>
        <begin position="124"/>
        <end position="277"/>
    </location>
</feature>
<dbReference type="InterPro" id="IPR042177">
    <property type="entry name" value="Cell/Rod_1"/>
</dbReference>
<evidence type="ECO:0000256" key="5">
    <source>
        <dbReference type="PIRNR" id="PIRNR038471"/>
    </source>
</evidence>